<dbReference type="EMBL" id="MIJE01000031">
    <property type="protein sequence ID" value="OEF96500.1"/>
    <property type="molecule type" value="Genomic_DNA"/>
</dbReference>
<evidence type="ECO:0000313" key="8">
    <source>
        <dbReference type="EMBL" id="OEF96500.1"/>
    </source>
</evidence>
<gene>
    <name evidence="8" type="ORF">BHF68_07540</name>
</gene>
<evidence type="ECO:0000313" key="9">
    <source>
        <dbReference type="Proteomes" id="UP000094296"/>
    </source>
</evidence>
<dbReference type="Gene3D" id="1.20.1260.10">
    <property type="match status" value="1"/>
</dbReference>
<protein>
    <submittedName>
        <fullName evidence="8">Rubrerythrin</fullName>
    </submittedName>
</protein>
<evidence type="ECO:0000256" key="1">
    <source>
        <dbReference type="ARBA" id="ARBA00001965"/>
    </source>
</evidence>
<sequence length="179" mass="20973">MTKELKGSQTEKNLWTAFAGESQARNKYTFFAQQAKKEGYEQMMGIFLETADHEMAHAKRIFRFLNGIGDTKKNLEVAKEGENYEWTEMYRSFEVVAREEGFEEIAEFFHEVAEVEEEHEKRFQKLLDNLSDGSVFKKESEVEWQCRNCGYVHTGLEAPELCPSCVHPKAHFQIYCKNY</sequence>
<dbReference type="Gene3D" id="2.20.28.10">
    <property type="match status" value="1"/>
</dbReference>
<comment type="caution">
    <text evidence="8">The sequence shown here is derived from an EMBL/GenBank/DDBJ whole genome shotgun (WGS) entry which is preliminary data.</text>
</comment>
<keyword evidence="5" id="KW-0408">Iron</keyword>
<dbReference type="PROSITE" id="PS50905">
    <property type="entry name" value="FERRITIN_LIKE"/>
    <property type="match status" value="1"/>
</dbReference>
<keyword evidence="3" id="KW-0479">Metal-binding</keyword>
<dbReference type="InterPro" id="IPR048574">
    <property type="entry name" value="RUBY_RBDX"/>
</dbReference>
<evidence type="ECO:0000256" key="5">
    <source>
        <dbReference type="ARBA" id="ARBA00023004"/>
    </source>
</evidence>
<dbReference type="SUPFAM" id="SSF47240">
    <property type="entry name" value="Ferritin-like"/>
    <property type="match status" value="1"/>
</dbReference>
<dbReference type="InterPro" id="IPR024934">
    <property type="entry name" value="Rubredoxin-like_dom"/>
</dbReference>
<name>A0A1E5G107_9FIRM</name>
<evidence type="ECO:0000256" key="2">
    <source>
        <dbReference type="ARBA" id="ARBA00022448"/>
    </source>
</evidence>
<dbReference type="InterPro" id="IPR009078">
    <property type="entry name" value="Ferritin-like_SF"/>
</dbReference>
<dbReference type="GO" id="GO:0005506">
    <property type="term" value="F:iron ion binding"/>
    <property type="evidence" value="ECO:0007669"/>
    <property type="project" value="InterPro"/>
</dbReference>
<evidence type="ECO:0000259" key="7">
    <source>
        <dbReference type="PROSITE" id="PS50905"/>
    </source>
</evidence>
<organism evidence="8 9">
    <name type="scientific">Desulfuribacillus alkaliarsenatis</name>
    <dbReference type="NCBI Taxonomy" id="766136"/>
    <lineage>
        <taxon>Bacteria</taxon>
        <taxon>Bacillati</taxon>
        <taxon>Bacillota</taxon>
        <taxon>Desulfuribacillia</taxon>
        <taxon>Desulfuribacillales</taxon>
        <taxon>Desulfuribacillaceae</taxon>
        <taxon>Desulfuribacillus</taxon>
    </lineage>
</organism>
<dbReference type="GO" id="GO:0016491">
    <property type="term" value="F:oxidoreductase activity"/>
    <property type="evidence" value="ECO:0007669"/>
    <property type="project" value="InterPro"/>
</dbReference>
<evidence type="ECO:0000256" key="4">
    <source>
        <dbReference type="ARBA" id="ARBA00022982"/>
    </source>
</evidence>
<dbReference type="PANTHER" id="PTHR43865">
    <property type="entry name" value="RUBRERYTHRIN-RELATED"/>
    <property type="match status" value="1"/>
</dbReference>
<keyword evidence="4" id="KW-0249">Electron transport</keyword>
<dbReference type="CDD" id="cd01041">
    <property type="entry name" value="Rubrerythrin"/>
    <property type="match status" value="1"/>
</dbReference>
<dbReference type="OrthoDB" id="9799749at2"/>
<dbReference type="Pfam" id="PF21349">
    <property type="entry name" value="RUBY_RBDX"/>
    <property type="match status" value="1"/>
</dbReference>
<dbReference type="STRING" id="766136.BHF68_07540"/>
<keyword evidence="9" id="KW-1185">Reference proteome</keyword>
<dbReference type="InterPro" id="IPR052364">
    <property type="entry name" value="Rubrerythrin"/>
</dbReference>
<feature type="domain" description="Ferritin-like diiron" evidence="7">
    <location>
        <begin position="4"/>
        <end position="134"/>
    </location>
</feature>
<proteinExistence type="predicted"/>
<comment type="cofactor">
    <cofactor evidence="1">
        <name>Fe(3+)</name>
        <dbReference type="ChEBI" id="CHEBI:29034"/>
    </cofactor>
</comment>
<dbReference type="InterPro" id="IPR009040">
    <property type="entry name" value="Ferritin-like_diiron"/>
</dbReference>
<dbReference type="PANTHER" id="PTHR43865:SF1">
    <property type="entry name" value="RUBRERYTHRIN-RELATED"/>
    <property type="match status" value="1"/>
</dbReference>
<dbReference type="Proteomes" id="UP000094296">
    <property type="component" value="Unassembled WGS sequence"/>
</dbReference>
<dbReference type="AlphaFoldDB" id="A0A1E5G107"/>
<evidence type="ECO:0000256" key="3">
    <source>
        <dbReference type="ARBA" id="ARBA00022723"/>
    </source>
</evidence>
<keyword evidence="2" id="KW-0813">Transport</keyword>
<accession>A0A1E5G107</accession>
<dbReference type="CDD" id="cd00729">
    <property type="entry name" value="rubredoxin_SM"/>
    <property type="match status" value="1"/>
</dbReference>
<dbReference type="InterPro" id="IPR003251">
    <property type="entry name" value="Rr_diiron-bd_dom"/>
</dbReference>
<evidence type="ECO:0000259" key="6">
    <source>
        <dbReference type="PROSITE" id="PS50903"/>
    </source>
</evidence>
<dbReference type="RefSeq" id="WP_069643509.1">
    <property type="nucleotide sequence ID" value="NZ_MIJE01000031.1"/>
</dbReference>
<feature type="domain" description="Rubredoxin-like" evidence="6">
    <location>
        <begin position="141"/>
        <end position="175"/>
    </location>
</feature>
<dbReference type="NCBIfam" id="NF045767">
    <property type="entry name" value="RuberyRbr"/>
    <property type="match status" value="1"/>
</dbReference>
<dbReference type="Pfam" id="PF02915">
    <property type="entry name" value="Rubrerythrin"/>
    <property type="match status" value="1"/>
</dbReference>
<dbReference type="SUPFAM" id="SSF57802">
    <property type="entry name" value="Rubredoxin-like"/>
    <property type="match status" value="1"/>
</dbReference>
<dbReference type="FunFam" id="2.20.28.10:FF:000018">
    <property type="entry name" value="Rubrerythrin"/>
    <property type="match status" value="1"/>
</dbReference>
<dbReference type="InterPro" id="IPR012347">
    <property type="entry name" value="Ferritin-like"/>
</dbReference>
<reference evidence="8 9" key="1">
    <citation type="submission" date="2016-09" db="EMBL/GenBank/DDBJ databases">
        <title>Draft genome sequence for the type strain of Desulfuribacillus alkaliarsenatis AHT28, an obligately anaerobic, sulfidogenic bacterium isolated from Russian soda lake sediments.</title>
        <authorList>
            <person name="Abin C.A."/>
            <person name="Hollibaugh J.T."/>
        </authorList>
    </citation>
    <scope>NUCLEOTIDE SEQUENCE [LARGE SCALE GENOMIC DNA]</scope>
    <source>
        <strain evidence="8 9">AHT28</strain>
    </source>
</reference>
<dbReference type="PROSITE" id="PS50903">
    <property type="entry name" value="RUBREDOXIN_LIKE"/>
    <property type="match status" value="1"/>
</dbReference>